<dbReference type="SUPFAM" id="SSF52540">
    <property type="entry name" value="P-loop containing nucleoside triphosphate hydrolases"/>
    <property type="match status" value="1"/>
</dbReference>
<evidence type="ECO:0000256" key="2">
    <source>
        <dbReference type="ARBA" id="ARBA00022741"/>
    </source>
</evidence>
<evidence type="ECO:0000256" key="3">
    <source>
        <dbReference type="ARBA" id="ARBA00022801"/>
    </source>
</evidence>
<dbReference type="InterPro" id="IPR001650">
    <property type="entry name" value="Helicase_C-like"/>
</dbReference>
<dbReference type="InterPro" id="IPR027417">
    <property type="entry name" value="P-loop_NTPase"/>
</dbReference>
<dbReference type="CDD" id="cd17913">
    <property type="entry name" value="DEXQc_Suv3"/>
    <property type="match status" value="1"/>
</dbReference>
<dbReference type="RefSeq" id="WP_010075665.1">
    <property type="nucleotide sequence ID" value="NC_014393.1"/>
</dbReference>
<feature type="domain" description="Helicase C-terminal" evidence="9">
    <location>
        <begin position="282"/>
        <end position="444"/>
    </location>
</feature>
<dbReference type="GO" id="GO:0016787">
    <property type="term" value="F:hydrolase activity"/>
    <property type="evidence" value="ECO:0007669"/>
    <property type="project" value="UniProtKB-KW"/>
</dbReference>
<keyword evidence="6" id="KW-0809">Transit peptide</keyword>
<proteinExistence type="predicted"/>
<dbReference type="InterPro" id="IPR044774">
    <property type="entry name" value="Suv3_DEXQc"/>
</dbReference>
<keyword evidence="11" id="KW-1185">Reference proteome</keyword>
<keyword evidence="3" id="KW-0378">Hydrolase</keyword>
<dbReference type="HOGENOM" id="CLU_010647_4_1_9"/>
<keyword evidence="4 10" id="KW-0347">Helicase</keyword>
<dbReference type="Proteomes" id="UP000002730">
    <property type="component" value="Chromosome"/>
</dbReference>
<dbReference type="GO" id="GO:0003724">
    <property type="term" value="F:RNA helicase activity"/>
    <property type="evidence" value="ECO:0007669"/>
    <property type="project" value="UniProtKB-EC"/>
</dbReference>
<dbReference type="PANTHER" id="PTHR12131">
    <property type="entry name" value="ATP-DEPENDENT RNA AND DNA HELICASE"/>
    <property type="match status" value="1"/>
</dbReference>
<evidence type="ECO:0000256" key="8">
    <source>
        <dbReference type="SAM" id="Coils"/>
    </source>
</evidence>
<accession>D9SSQ9</accession>
<organism evidence="10 11">
    <name type="scientific">Clostridium cellulovorans (strain ATCC 35296 / DSM 3052 / OCM 3 / 743B)</name>
    <dbReference type="NCBI Taxonomy" id="573061"/>
    <lineage>
        <taxon>Bacteria</taxon>
        <taxon>Bacillati</taxon>
        <taxon>Bacillota</taxon>
        <taxon>Clostridia</taxon>
        <taxon>Eubacteriales</taxon>
        <taxon>Clostridiaceae</taxon>
        <taxon>Clostridium</taxon>
    </lineage>
</organism>
<dbReference type="STRING" id="573061.Clocel_2876"/>
<dbReference type="PROSITE" id="PS51194">
    <property type="entry name" value="HELICASE_CTER"/>
    <property type="match status" value="1"/>
</dbReference>
<keyword evidence="8" id="KW-0175">Coiled coil</keyword>
<dbReference type="InterPro" id="IPR022192">
    <property type="entry name" value="SUV3_C"/>
</dbReference>
<reference evidence="10 11" key="1">
    <citation type="submission" date="2010-08" db="EMBL/GenBank/DDBJ databases">
        <title>Complete sequence of Clostridium cellulovorans 743B.</title>
        <authorList>
            <consortium name="US DOE Joint Genome Institute"/>
            <person name="Lucas S."/>
            <person name="Copeland A."/>
            <person name="Lapidus A."/>
            <person name="Cheng J.-F."/>
            <person name="Bruce D."/>
            <person name="Goodwin L."/>
            <person name="Pitluck S."/>
            <person name="Chertkov O."/>
            <person name="Detter J.C."/>
            <person name="Han C."/>
            <person name="Tapia R."/>
            <person name="Land M."/>
            <person name="Hauser L."/>
            <person name="Chang Y.-J."/>
            <person name="Jeffries C."/>
            <person name="Kyrpides N."/>
            <person name="Ivanova N."/>
            <person name="Mikhailova N."/>
            <person name="Hemme C.L."/>
            <person name="Woyke T."/>
        </authorList>
    </citation>
    <scope>NUCLEOTIDE SEQUENCE [LARGE SCALE GENOMIC DNA]</scope>
    <source>
        <strain evidence="11">ATCC 35296 / DSM 3052 / OCM 3 / 743B</strain>
    </source>
</reference>
<evidence type="ECO:0000259" key="9">
    <source>
        <dbReference type="PROSITE" id="PS51194"/>
    </source>
</evidence>
<dbReference type="SMART" id="SM00490">
    <property type="entry name" value="HELICc"/>
    <property type="match status" value="1"/>
</dbReference>
<evidence type="ECO:0000256" key="4">
    <source>
        <dbReference type="ARBA" id="ARBA00022806"/>
    </source>
</evidence>
<dbReference type="EC" id="3.6.4.13" evidence="1"/>
<dbReference type="Pfam" id="PF00271">
    <property type="entry name" value="Helicase_C"/>
    <property type="match status" value="1"/>
</dbReference>
<dbReference type="FunFam" id="3.40.50.300:FF:000269">
    <property type="entry name" value="ATP-dependent RNA helicase SUPV3L1, mitochondrial"/>
    <property type="match status" value="1"/>
</dbReference>
<dbReference type="PANTHER" id="PTHR12131:SF1">
    <property type="entry name" value="ATP-DEPENDENT RNA HELICASE SUPV3L1, MITOCHONDRIAL-RELATED"/>
    <property type="match status" value="1"/>
</dbReference>
<dbReference type="Pfam" id="PF12513">
    <property type="entry name" value="SUV3_C"/>
    <property type="match status" value="1"/>
</dbReference>
<keyword evidence="2" id="KW-0547">Nucleotide-binding</keyword>
<dbReference type="Pfam" id="PF22527">
    <property type="entry name" value="DEXQc_Suv3"/>
    <property type="match status" value="1"/>
</dbReference>
<keyword evidence="5" id="KW-0067">ATP-binding</keyword>
<name>D9SSQ9_CLOC7</name>
<feature type="coiled-coil region" evidence="8">
    <location>
        <begin position="3"/>
        <end position="52"/>
    </location>
</feature>
<evidence type="ECO:0000313" key="11">
    <source>
        <dbReference type="Proteomes" id="UP000002730"/>
    </source>
</evidence>
<dbReference type="GO" id="GO:0005524">
    <property type="term" value="F:ATP binding"/>
    <property type="evidence" value="ECO:0007669"/>
    <property type="project" value="UniProtKB-KW"/>
</dbReference>
<dbReference type="InterPro" id="IPR055206">
    <property type="entry name" value="DEXQc_SUV3"/>
</dbReference>
<dbReference type="Gene3D" id="3.40.50.300">
    <property type="entry name" value="P-loop containing nucleotide triphosphate hydrolases"/>
    <property type="match status" value="2"/>
</dbReference>
<dbReference type="InterPro" id="IPR050699">
    <property type="entry name" value="RNA-DNA_Helicase"/>
</dbReference>
<evidence type="ECO:0000313" key="10">
    <source>
        <dbReference type="EMBL" id="ADL52571.1"/>
    </source>
</evidence>
<evidence type="ECO:0000256" key="5">
    <source>
        <dbReference type="ARBA" id="ARBA00022840"/>
    </source>
</evidence>
<dbReference type="eggNOG" id="COG4581">
    <property type="taxonomic scope" value="Bacteria"/>
</dbReference>
<dbReference type="KEGG" id="ccb:Clocel_2876"/>
<sequence length="585" mass="68117">MKKAAVERNFRKLKNQLSQIETIVKHSKPHGLWEHEAAVRRKLKELREYENAAIRDYSKVYNQYLEIFDDISLRLLQDYNFRNKTQFNFNEVIRGNYNSYVKSGIISVLTAYHIPELIKKEFQEVFPSNPKNEYKEARRIKRKFYLHLGDTNTGKTYNAMNKLKAASSGVYLSPLRILALENYEKLNKEGVLCNLETGEEEVIIEGAKHTACTIEKLDIKNEYDVAIIDEIQMINDDQRGAAWTKALLGLKAIEIHICGALNSKEILKEILEDCDEVFEIIEYKRNLPLVVEEKSFNYNDVQVGDALVVFSKKKVLKLAAYYKELDKKVSVIYGDLPPEVRRKQYDQFISNEAEILITTDAIGMGVNLPIRRIIFMDVRKFDGNQLRYLTTQEVKQIAGRAGRLGIYDIGYVASYKENQNYLSEYLSVRDDEIESAVLGPSEEILKIQCLPLAEKLAIWAEKEEELPFYRKMDVSEYLIVLDAVKGYKLSERDQWQLLKIPFDVSNVEIMQTFISYIDELFVLKNKILTKPSLKFLELTELETFYQKISLYYSFSKVFKIEMDLEWIVSQRAVVSEEINKLLVKL</sequence>
<dbReference type="AlphaFoldDB" id="D9SSQ9"/>
<protein>
    <recommendedName>
        <fullName evidence="1">RNA helicase</fullName>
        <ecNumber evidence="1">3.6.4.13</ecNumber>
    </recommendedName>
</protein>
<dbReference type="Gene3D" id="1.20.272.40">
    <property type="match status" value="1"/>
</dbReference>
<evidence type="ECO:0000256" key="1">
    <source>
        <dbReference type="ARBA" id="ARBA00012552"/>
    </source>
</evidence>
<dbReference type="OrthoDB" id="9807155at2"/>
<comment type="catalytic activity">
    <reaction evidence="7">
        <text>ATP + H2O = ADP + phosphate + H(+)</text>
        <dbReference type="Rhea" id="RHEA:13065"/>
        <dbReference type="ChEBI" id="CHEBI:15377"/>
        <dbReference type="ChEBI" id="CHEBI:15378"/>
        <dbReference type="ChEBI" id="CHEBI:30616"/>
        <dbReference type="ChEBI" id="CHEBI:43474"/>
        <dbReference type="ChEBI" id="CHEBI:456216"/>
        <dbReference type="EC" id="3.6.4.13"/>
    </reaction>
</comment>
<gene>
    <name evidence="10" type="ordered locus">Clocel_2876</name>
</gene>
<dbReference type="EMBL" id="CP002160">
    <property type="protein sequence ID" value="ADL52571.1"/>
    <property type="molecule type" value="Genomic_DNA"/>
</dbReference>
<evidence type="ECO:0000256" key="6">
    <source>
        <dbReference type="ARBA" id="ARBA00022946"/>
    </source>
</evidence>
<evidence type="ECO:0000256" key="7">
    <source>
        <dbReference type="ARBA" id="ARBA00047984"/>
    </source>
</evidence>